<proteinExistence type="predicted"/>
<reference evidence="1" key="1">
    <citation type="journal article" date="2021" name="Open Biol.">
        <title>Shared evolutionary footprints suggest mitochondrial oxidative damage underlies multiple complex I losses in fungi.</title>
        <authorList>
            <person name="Schikora-Tamarit M.A."/>
            <person name="Marcet-Houben M."/>
            <person name="Nosek J."/>
            <person name="Gabaldon T."/>
        </authorList>
    </citation>
    <scope>NUCLEOTIDE SEQUENCE</scope>
    <source>
        <strain evidence="1">CBS2887</strain>
    </source>
</reference>
<protein>
    <submittedName>
        <fullName evidence="1">Uncharacterized protein</fullName>
    </submittedName>
</protein>
<gene>
    <name evidence="1" type="ORF">WICPIJ_001492</name>
</gene>
<evidence type="ECO:0000313" key="2">
    <source>
        <dbReference type="Proteomes" id="UP000774326"/>
    </source>
</evidence>
<dbReference type="AlphaFoldDB" id="A0A9P8TQP4"/>
<keyword evidence="2" id="KW-1185">Reference proteome</keyword>
<comment type="caution">
    <text evidence="1">The sequence shown here is derived from an EMBL/GenBank/DDBJ whole genome shotgun (WGS) entry which is preliminary data.</text>
</comment>
<name>A0A9P8TQP4_WICPI</name>
<dbReference type="Proteomes" id="UP000774326">
    <property type="component" value="Unassembled WGS sequence"/>
</dbReference>
<organism evidence="1 2">
    <name type="scientific">Wickerhamomyces pijperi</name>
    <name type="common">Yeast</name>
    <name type="synonym">Pichia pijperi</name>
    <dbReference type="NCBI Taxonomy" id="599730"/>
    <lineage>
        <taxon>Eukaryota</taxon>
        <taxon>Fungi</taxon>
        <taxon>Dikarya</taxon>
        <taxon>Ascomycota</taxon>
        <taxon>Saccharomycotina</taxon>
        <taxon>Saccharomycetes</taxon>
        <taxon>Phaffomycetales</taxon>
        <taxon>Wickerhamomycetaceae</taxon>
        <taxon>Wickerhamomyces</taxon>
    </lineage>
</organism>
<evidence type="ECO:0000313" key="1">
    <source>
        <dbReference type="EMBL" id="KAH3687530.1"/>
    </source>
</evidence>
<dbReference type="EMBL" id="JAEUBG010000761">
    <property type="protein sequence ID" value="KAH3687530.1"/>
    <property type="molecule type" value="Genomic_DNA"/>
</dbReference>
<sequence length="174" mass="19769">MQDVFFLDKTDNGVTNSTLTSNKHLFKVSCMSMTSPSESRTLSFVGSGLVSGLASCFKIVLKELCGRRFKAIKLLKRSCLRSITVDGNESNMSSKLLLLLLLIPDSLLWLRWWRCVMVASFTACRILESIRLNACEMEVSRFFKLRCSISKGNLFKRNNFQFVTIRFAELSLSQ</sequence>
<accession>A0A9P8TQP4</accession>
<reference evidence="1" key="2">
    <citation type="submission" date="2021-01" db="EMBL/GenBank/DDBJ databases">
        <authorList>
            <person name="Schikora-Tamarit M.A."/>
        </authorList>
    </citation>
    <scope>NUCLEOTIDE SEQUENCE</scope>
    <source>
        <strain evidence="1">CBS2887</strain>
    </source>
</reference>